<keyword evidence="1" id="KW-0812">Transmembrane</keyword>
<gene>
    <name evidence="2" type="ORF">J0A69_07050</name>
</gene>
<evidence type="ECO:0008006" key="4">
    <source>
        <dbReference type="Google" id="ProtNLM"/>
    </source>
</evidence>
<dbReference type="EMBL" id="JAFKCU010000002">
    <property type="protein sequence ID" value="MBN7815176.1"/>
    <property type="molecule type" value="Genomic_DNA"/>
</dbReference>
<keyword evidence="3" id="KW-1185">Reference proteome</keyword>
<evidence type="ECO:0000256" key="1">
    <source>
        <dbReference type="SAM" id="Phobius"/>
    </source>
</evidence>
<reference evidence="2 3" key="1">
    <citation type="submission" date="2021-03" db="EMBL/GenBank/DDBJ databases">
        <title>novel species isolated from a fishpond in China.</title>
        <authorList>
            <person name="Lu H."/>
            <person name="Cai Z."/>
        </authorList>
    </citation>
    <scope>NUCLEOTIDE SEQUENCE [LARGE SCALE GENOMIC DNA]</scope>
    <source>
        <strain evidence="2 3">YJ13C</strain>
    </source>
</reference>
<feature type="transmembrane region" description="Helical" evidence="1">
    <location>
        <begin position="15"/>
        <end position="32"/>
    </location>
</feature>
<keyword evidence="1" id="KW-0472">Membrane</keyword>
<proteinExistence type="predicted"/>
<accession>A0ABS3CGA4</accession>
<sequence length="315" mass="36821">MNESNNNIKFLKRHYLWIVILLVILTGIADYSSNQMTPVLNKQTVITESESKSIEYYSYSWTYHIVRFLVNAGYTLSISLFISVFILKKIEDEENLLFQDRILKLQEGINKNLFDEIFKKLVDPEIFDLIKTDIINRESIRKNAKWVYDIKEGDQGLLITQTISYELFNQTRKKTQESMTLNFMPDNDTEIKIVGFKCSNGSSLIHDVNDEDGFSEKSDKEYNFPIEPDSHVNISLIIENRYQKWEVLDNHNSKYPLLGLDIEFNYPTDYKIEVTPSFSSPLKVRTDHNGKRVYEKVRAILPGQGITYKIRKNIA</sequence>
<dbReference type="RefSeq" id="WP_206585867.1">
    <property type="nucleotide sequence ID" value="NZ_JAFKCU010000002.1"/>
</dbReference>
<organism evidence="2 3">
    <name type="scientific">Algoriphagus pacificus</name>
    <dbReference type="NCBI Taxonomy" id="2811234"/>
    <lineage>
        <taxon>Bacteria</taxon>
        <taxon>Pseudomonadati</taxon>
        <taxon>Bacteroidota</taxon>
        <taxon>Cytophagia</taxon>
        <taxon>Cytophagales</taxon>
        <taxon>Cyclobacteriaceae</taxon>
        <taxon>Algoriphagus</taxon>
    </lineage>
</organism>
<evidence type="ECO:0000313" key="3">
    <source>
        <dbReference type="Proteomes" id="UP000664480"/>
    </source>
</evidence>
<feature type="transmembrane region" description="Helical" evidence="1">
    <location>
        <begin position="65"/>
        <end position="87"/>
    </location>
</feature>
<comment type="caution">
    <text evidence="2">The sequence shown here is derived from an EMBL/GenBank/DDBJ whole genome shotgun (WGS) entry which is preliminary data.</text>
</comment>
<name>A0ABS3CGA4_9BACT</name>
<keyword evidence="1" id="KW-1133">Transmembrane helix</keyword>
<dbReference type="Proteomes" id="UP000664480">
    <property type="component" value="Unassembled WGS sequence"/>
</dbReference>
<protein>
    <recommendedName>
        <fullName evidence="4">ResB-like domain-containing protein</fullName>
    </recommendedName>
</protein>
<evidence type="ECO:0000313" key="2">
    <source>
        <dbReference type="EMBL" id="MBN7815176.1"/>
    </source>
</evidence>